<dbReference type="PATRIC" id="fig|1703771.3.peg.1065"/>
<dbReference type="InterPro" id="IPR040085">
    <property type="entry name" value="MJ0674-like"/>
</dbReference>
<dbReference type="PANTHER" id="PTHR43075">
    <property type="entry name" value="FORMATE LYASE ACTIVATING ENZYME, PUTATIVE (AFU_ORTHOLOGUE AFUA_2G15630)-RELATED"/>
    <property type="match status" value="1"/>
</dbReference>
<evidence type="ECO:0000256" key="3">
    <source>
        <dbReference type="ARBA" id="ARBA00023004"/>
    </source>
</evidence>
<dbReference type="GO" id="GO:0046872">
    <property type="term" value="F:metal ion binding"/>
    <property type="evidence" value="ECO:0007669"/>
    <property type="project" value="UniProtKB-KW"/>
</dbReference>
<feature type="binding site" evidence="5">
    <location>
        <position position="79"/>
    </location>
    <ligand>
        <name>[4Fe-4S] cluster</name>
        <dbReference type="ChEBI" id="CHEBI:49883"/>
        <note>4Fe-4S-S-AdoMet</note>
    </ligand>
</feature>
<dbReference type="Proteomes" id="UP000051124">
    <property type="component" value="Unassembled WGS sequence"/>
</dbReference>
<keyword evidence="3 5" id="KW-0408">Iron</keyword>
<dbReference type="EMBL" id="LIZT01000030">
    <property type="protein sequence ID" value="KPJ50131.1"/>
    <property type="molecule type" value="Genomic_DNA"/>
</dbReference>
<keyword evidence="1 5" id="KW-0949">S-adenosyl-L-methionine</keyword>
<keyword evidence="2 5" id="KW-0479">Metal-binding</keyword>
<organism evidence="7 8">
    <name type="scientific">candidate division TA06 bacterium DG_26</name>
    <dbReference type="NCBI Taxonomy" id="1703771"/>
    <lineage>
        <taxon>Bacteria</taxon>
        <taxon>Bacteria division TA06</taxon>
    </lineage>
</organism>
<evidence type="ECO:0000313" key="7">
    <source>
        <dbReference type="EMBL" id="KPJ50131.1"/>
    </source>
</evidence>
<dbReference type="SUPFAM" id="SSF102114">
    <property type="entry name" value="Radical SAM enzymes"/>
    <property type="match status" value="1"/>
</dbReference>
<evidence type="ECO:0000256" key="1">
    <source>
        <dbReference type="ARBA" id="ARBA00022691"/>
    </source>
</evidence>
<comment type="caution">
    <text evidence="7">The sequence shown here is derived from an EMBL/GenBank/DDBJ whole genome shotgun (WGS) entry which is preliminary data.</text>
</comment>
<dbReference type="SFLD" id="SFLDS00029">
    <property type="entry name" value="Radical_SAM"/>
    <property type="match status" value="1"/>
</dbReference>
<dbReference type="PIRSF" id="PIRSF004869">
    <property type="entry name" value="PflX_prd"/>
    <property type="match status" value="1"/>
</dbReference>
<dbReference type="GO" id="GO:0051536">
    <property type="term" value="F:iron-sulfur cluster binding"/>
    <property type="evidence" value="ECO:0007669"/>
    <property type="project" value="UniProtKB-KW"/>
</dbReference>
<dbReference type="AlphaFoldDB" id="A0A0S7WJ89"/>
<feature type="binding site" evidence="5">
    <location>
        <position position="86"/>
    </location>
    <ligand>
        <name>[4Fe-4S] cluster</name>
        <dbReference type="ChEBI" id="CHEBI:49883"/>
        <note>4Fe-4S-S-AdoMet</note>
    </ligand>
</feature>
<feature type="domain" description="Radical SAM core" evidence="6">
    <location>
        <begin position="74"/>
        <end position="211"/>
    </location>
</feature>
<comment type="cofactor">
    <cofactor evidence="5">
        <name>[4Fe-4S] cluster</name>
        <dbReference type="ChEBI" id="CHEBI:49883"/>
    </cofactor>
    <text evidence="5">Binds 1 [4Fe-4S] cluster. The cluster is coordinated with 3 cysteines and an exchangeable S-adenosyl-L-methionine.</text>
</comment>
<evidence type="ECO:0000256" key="4">
    <source>
        <dbReference type="ARBA" id="ARBA00023014"/>
    </source>
</evidence>
<evidence type="ECO:0000313" key="8">
    <source>
        <dbReference type="Proteomes" id="UP000051124"/>
    </source>
</evidence>
<dbReference type="Pfam" id="PF04055">
    <property type="entry name" value="Radical_SAM"/>
    <property type="match status" value="1"/>
</dbReference>
<dbReference type="GO" id="GO:0003824">
    <property type="term" value="F:catalytic activity"/>
    <property type="evidence" value="ECO:0007669"/>
    <property type="project" value="InterPro"/>
</dbReference>
<feature type="binding site" evidence="5">
    <location>
        <position position="83"/>
    </location>
    <ligand>
        <name>[4Fe-4S] cluster</name>
        <dbReference type="ChEBI" id="CHEBI:49883"/>
        <note>4Fe-4S-S-AdoMet</note>
    </ligand>
</feature>
<proteinExistence type="predicted"/>
<accession>A0A0S7WJ89</accession>
<protein>
    <submittedName>
        <fullName evidence="7">Radical SAM protein</fullName>
    </submittedName>
</protein>
<dbReference type="InterPro" id="IPR058240">
    <property type="entry name" value="rSAM_sf"/>
</dbReference>
<evidence type="ECO:0000256" key="2">
    <source>
        <dbReference type="ARBA" id="ARBA00022723"/>
    </source>
</evidence>
<dbReference type="Gene3D" id="3.20.20.70">
    <property type="entry name" value="Aldolase class I"/>
    <property type="match status" value="1"/>
</dbReference>
<dbReference type="InterPro" id="IPR016431">
    <property type="entry name" value="Pyrv-formate_lyase-activ_prd"/>
</dbReference>
<dbReference type="CDD" id="cd01335">
    <property type="entry name" value="Radical_SAM"/>
    <property type="match status" value="1"/>
</dbReference>
<dbReference type="PANTHER" id="PTHR43075:SF1">
    <property type="entry name" value="FORMATE LYASE ACTIVATING ENZYME, PUTATIVE (AFU_ORTHOLOGUE AFUA_2G15630)-RELATED"/>
    <property type="match status" value="1"/>
</dbReference>
<reference evidence="7 8" key="1">
    <citation type="journal article" date="2015" name="Microbiome">
        <title>Genomic resolution of linkages in carbon, nitrogen, and sulfur cycling among widespread estuary sediment bacteria.</title>
        <authorList>
            <person name="Baker B.J."/>
            <person name="Lazar C.S."/>
            <person name="Teske A.P."/>
            <person name="Dick G.J."/>
        </authorList>
    </citation>
    <scope>NUCLEOTIDE SEQUENCE [LARGE SCALE GENOMIC DNA]</scope>
    <source>
        <strain evidence="7">DG_26</strain>
    </source>
</reference>
<gene>
    <name evidence="7" type="ORF">AMJ40_03725</name>
</gene>
<sequence>MYIEAYQTGDLDRRIEEMWERLTECDLCPRKCRVNRLADERGYCRTGEQAIVSSAGPHFGEEPELVGTRGSGTIFFTHCNLQCVYCQNYDISQLGHGQELSPTEVAGRMRRLEMLGCHNINLVTPTHVVPQILKAVRIAAENGLSLPLVYNTGGYESVDTLRLLEGIVDIYMPDAKYSDEETAARYSDARNYPEMNRKALLEMYRQVGVLRAENGIATHGLLIRHLVLPGGLSDACRILDFIAHRLSKDSYVNIMAQYHPCHRARDYGSLGKRITYKEYSEVVEYARSIGLHKGF</sequence>
<dbReference type="SFLD" id="SFLDG01099">
    <property type="entry name" value="Uncharacterised_Radical_SAM_Su"/>
    <property type="match status" value="1"/>
</dbReference>
<evidence type="ECO:0000256" key="5">
    <source>
        <dbReference type="PIRSR" id="PIRSR004869-50"/>
    </source>
</evidence>
<dbReference type="InterPro" id="IPR013785">
    <property type="entry name" value="Aldolase_TIM"/>
</dbReference>
<evidence type="ECO:0000259" key="6">
    <source>
        <dbReference type="Pfam" id="PF04055"/>
    </source>
</evidence>
<keyword evidence="4 5" id="KW-0411">Iron-sulfur</keyword>
<dbReference type="InterPro" id="IPR007197">
    <property type="entry name" value="rSAM"/>
</dbReference>
<name>A0A0S7WJ89_UNCT6</name>